<evidence type="ECO:0000313" key="4">
    <source>
        <dbReference type="Proteomes" id="UP000515152"/>
    </source>
</evidence>
<dbReference type="GeneID" id="122131388"/>
<name>A0A8M1KIG4_CLUHA</name>
<gene>
    <name evidence="5" type="primary">LOC122131388</name>
</gene>
<dbReference type="GO" id="GO:0008270">
    <property type="term" value="F:zinc ion binding"/>
    <property type="evidence" value="ECO:0007669"/>
    <property type="project" value="UniProtKB-KW"/>
</dbReference>
<organism evidence="4 5">
    <name type="scientific">Clupea harengus</name>
    <name type="common">Atlantic herring</name>
    <dbReference type="NCBI Taxonomy" id="7950"/>
    <lineage>
        <taxon>Eukaryota</taxon>
        <taxon>Metazoa</taxon>
        <taxon>Chordata</taxon>
        <taxon>Craniata</taxon>
        <taxon>Vertebrata</taxon>
        <taxon>Euteleostomi</taxon>
        <taxon>Actinopterygii</taxon>
        <taxon>Neopterygii</taxon>
        <taxon>Teleostei</taxon>
        <taxon>Clupei</taxon>
        <taxon>Clupeiformes</taxon>
        <taxon>Clupeoidei</taxon>
        <taxon>Clupeidae</taxon>
        <taxon>Clupea</taxon>
    </lineage>
</organism>
<protein>
    <submittedName>
        <fullName evidence="5">Uncharacterized protein LOC122131388</fullName>
    </submittedName>
</protein>
<sequence>MDEILDLSHSGQRLICIDASDEGVEINPRSEQLINFTNFEEWQKQDVEDSNTIAASERYQQVEHGSVERQKARNSPFNCSFCGKVFGNSNALNKHLLTHQSDRPHVCSICQRAFKRHDHLTGHMLTHQKRKLFHCAELGCQRSYCDAHSLKRHCLSQHGIHPKPTTSESTSTHSTLHPTAHWEPAEDTLSVQGSSDQSGYPTIFIPAPKTVTDTQSVSANYHSYVDYNNYTGFSTVVRGLGVSQFTVEGGAQEKPLVGQDQWIPGPTKGMYAMSRGEAVPSEDMQGSTQWPVGLEPESSVISADSAAAQSFGADGLSAPCWENTLDFPMSDLQALDNMLSFQSSRETANCHDELVDRPASSENSNHTRLETQPSQHSHINESLTQVKKIKSETLSPWPISSHEFTTAADLPPIAPQSQLSVLAGMHAIPKKVDKAKKRARKRKITVDDVLPLQVYYEDSVPLHPRSRPGFLVSPSQVAMASFSADNAPYPSFKGGGVSVITYAEEGQESCERSDYGDLSEDSFSWAHPASSRAYDHVDSHSPEPFTSVQHGETVETTADEILVAQWSPHHSEKKCLSPLIIPVSVPVSKGPEEGDRCRSFTPSDEEAAQSMEGTRLKKTRRLESLKTLIIPTPMQPHQMIEQEALAGLRFRATGGYLSQLRSPTYLAGQLMNPDLQLAPYTPPPMLSPLRPGSGLYFNKLPQQHPCPPLASSLINAMGLFSLFMLDLAQCGLRNDRMFGSCLCLSMSLVWCLW</sequence>
<dbReference type="GO" id="GO:0000118">
    <property type="term" value="C:histone deacetylase complex"/>
    <property type="evidence" value="ECO:0007669"/>
    <property type="project" value="TreeGrafter"/>
</dbReference>
<evidence type="ECO:0000256" key="2">
    <source>
        <dbReference type="SAM" id="MobiDB-lite"/>
    </source>
</evidence>
<dbReference type="OrthoDB" id="10258692at2759"/>
<reference evidence="5" key="1">
    <citation type="submission" date="2025-08" db="UniProtKB">
        <authorList>
            <consortium name="RefSeq"/>
        </authorList>
    </citation>
    <scope>IDENTIFICATION</scope>
</reference>
<feature type="compositionally biased region" description="Polar residues" evidence="2">
    <location>
        <begin position="360"/>
        <end position="380"/>
    </location>
</feature>
<feature type="region of interest" description="Disordered" evidence="2">
    <location>
        <begin position="357"/>
        <end position="380"/>
    </location>
</feature>
<keyword evidence="1" id="KW-0862">Zinc</keyword>
<feature type="region of interest" description="Disordered" evidence="2">
    <location>
        <begin position="161"/>
        <end position="180"/>
    </location>
</feature>
<dbReference type="InterPro" id="IPR051066">
    <property type="entry name" value="Trans_reg/Corepressor"/>
</dbReference>
<dbReference type="Proteomes" id="UP000515152">
    <property type="component" value="Unplaced"/>
</dbReference>
<keyword evidence="1" id="KW-0479">Metal-binding</keyword>
<evidence type="ECO:0000256" key="1">
    <source>
        <dbReference type="PROSITE-ProRule" id="PRU00042"/>
    </source>
</evidence>
<feature type="domain" description="C2H2-type" evidence="3">
    <location>
        <begin position="77"/>
        <end position="104"/>
    </location>
</feature>
<dbReference type="PANTHER" id="PTHR16089:SF23">
    <property type="entry name" value="ZINC FINGER PROTEIN 541"/>
    <property type="match status" value="1"/>
</dbReference>
<accession>A0A8M1KIG4</accession>
<dbReference type="FunFam" id="3.30.160.60:FF:000656">
    <property type="entry name" value="Zinc finger protein 541"/>
    <property type="match status" value="1"/>
</dbReference>
<dbReference type="GO" id="GO:0003714">
    <property type="term" value="F:transcription corepressor activity"/>
    <property type="evidence" value="ECO:0007669"/>
    <property type="project" value="TreeGrafter"/>
</dbReference>
<dbReference type="KEGG" id="char:122131388"/>
<keyword evidence="1" id="KW-0863">Zinc-finger</keyword>
<feature type="domain" description="C2H2-type" evidence="3">
    <location>
        <begin position="105"/>
        <end position="132"/>
    </location>
</feature>
<dbReference type="InterPro" id="IPR013087">
    <property type="entry name" value="Znf_C2H2_type"/>
</dbReference>
<evidence type="ECO:0000313" key="5">
    <source>
        <dbReference type="RefSeq" id="XP_042562118.1"/>
    </source>
</evidence>
<dbReference type="GO" id="GO:0005667">
    <property type="term" value="C:transcription regulator complex"/>
    <property type="evidence" value="ECO:0007669"/>
    <property type="project" value="TreeGrafter"/>
</dbReference>
<dbReference type="PROSITE" id="PS00028">
    <property type="entry name" value="ZINC_FINGER_C2H2_1"/>
    <property type="match status" value="3"/>
</dbReference>
<dbReference type="Pfam" id="PF00096">
    <property type="entry name" value="zf-C2H2"/>
    <property type="match status" value="2"/>
</dbReference>
<evidence type="ECO:0000259" key="3">
    <source>
        <dbReference type="PROSITE" id="PS50157"/>
    </source>
</evidence>
<dbReference type="PROSITE" id="PS50157">
    <property type="entry name" value="ZINC_FINGER_C2H2_2"/>
    <property type="match status" value="2"/>
</dbReference>
<dbReference type="PANTHER" id="PTHR16089">
    <property type="entry name" value="REST COREPRESSOR COREST PROTEIN-RELATED"/>
    <property type="match status" value="1"/>
</dbReference>
<proteinExistence type="predicted"/>
<dbReference type="RefSeq" id="XP_042562118.1">
    <property type="nucleotide sequence ID" value="XM_042706184.1"/>
</dbReference>
<dbReference type="GO" id="GO:0006357">
    <property type="term" value="P:regulation of transcription by RNA polymerase II"/>
    <property type="evidence" value="ECO:0007669"/>
    <property type="project" value="TreeGrafter"/>
</dbReference>
<dbReference type="AlphaFoldDB" id="A0A8M1KIG4"/>
<feature type="compositionally biased region" description="Low complexity" evidence="2">
    <location>
        <begin position="162"/>
        <end position="180"/>
    </location>
</feature>
<dbReference type="SMART" id="SM00355">
    <property type="entry name" value="ZnF_C2H2"/>
    <property type="match status" value="3"/>
</dbReference>
<keyword evidence="4" id="KW-1185">Reference proteome</keyword>